<evidence type="ECO:0000256" key="5">
    <source>
        <dbReference type="HAMAP-Rule" id="MF_00658"/>
    </source>
</evidence>
<dbReference type="InterPro" id="IPR003742">
    <property type="entry name" value="RlmH-like"/>
</dbReference>
<dbReference type="CDD" id="cd18081">
    <property type="entry name" value="RlmH-like"/>
    <property type="match status" value="1"/>
</dbReference>
<dbReference type="EC" id="2.1.1.177" evidence="5"/>
<feature type="binding site" evidence="5">
    <location>
        <position position="73"/>
    </location>
    <ligand>
        <name>S-adenosyl-L-methionine</name>
        <dbReference type="ChEBI" id="CHEBI:59789"/>
    </ligand>
</feature>
<dbReference type="OrthoDB" id="9806643at2"/>
<evidence type="ECO:0000256" key="4">
    <source>
        <dbReference type="ARBA" id="ARBA00038303"/>
    </source>
</evidence>
<protein>
    <recommendedName>
        <fullName evidence="5">Ribosomal RNA large subunit methyltransferase H</fullName>
        <ecNumber evidence="5">2.1.1.177</ecNumber>
    </recommendedName>
    <alternativeName>
        <fullName evidence="5">23S rRNA (pseudouridine1915-N3)-methyltransferase</fullName>
    </alternativeName>
    <alternativeName>
        <fullName evidence="5">23S rRNA m3Psi1915 methyltransferase</fullName>
    </alternativeName>
    <alternativeName>
        <fullName evidence="5">rRNA (pseudouridine-N3-)-methyltransferase RlmH</fullName>
    </alternativeName>
</protein>
<keyword evidence="5" id="KW-0698">rRNA processing</keyword>
<dbReference type="RefSeq" id="WP_131328215.1">
    <property type="nucleotide sequence ID" value="NZ_CP044016.1"/>
</dbReference>
<evidence type="ECO:0000256" key="3">
    <source>
        <dbReference type="ARBA" id="ARBA00022691"/>
    </source>
</evidence>
<dbReference type="KEGG" id="arac:E0W69_001225"/>
<dbReference type="GO" id="GO:0070038">
    <property type="term" value="F:rRNA (pseudouridine-N3-)-methyltransferase activity"/>
    <property type="evidence" value="ECO:0007669"/>
    <property type="project" value="UniProtKB-UniRule"/>
</dbReference>
<dbReference type="PIRSF" id="PIRSF004505">
    <property type="entry name" value="MT_bac"/>
    <property type="match status" value="1"/>
</dbReference>
<proteinExistence type="inferred from homology"/>
<dbReference type="Gene3D" id="3.40.1280.10">
    <property type="match status" value="1"/>
</dbReference>
<keyword evidence="5" id="KW-0963">Cytoplasm</keyword>
<evidence type="ECO:0000256" key="1">
    <source>
        <dbReference type="ARBA" id="ARBA00022603"/>
    </source>
</evidence>
<gene>
    <name evidence="5" type="primary">rlmH</name>
    <name evidence="7" type="ORF">E0W69_001225</name>
</gene>
<comment type="subunit">
    <text evidence="5">Homodimer.</text>
</comment>
<dbReference type="EMBL" id="CP044016">
    <property type="protein sequence ID" value="QES87337.1"/>
    <property type="molecule type" value="Genomic_DNA"/>
</dbReference>
<comment type="subcellular location">
    <subcellularLocation>
        <location evidence="5">Cytoplasm</location>
    </subcellularLocation>
</comment>
<comment type="catalytic activity">
    <reaction evidence="5">
        <text>pseudouridine(1915) in 23S rRNA + S-adenosyl-L-methionine = N(3)-methylpseudouridine(1915) in 23S rRNA + S-adenosyl-L-homocysteine + H(+)</text>
        <dbReference type="Rhea" id="RHEA:42752"/>
        <dbReference type="Rhea" id="RHEA-COMP:10221"/>
        <dbReference type="Rhea" id="RHEA-COMP:10222"/>
        <dbReference type="ChEBI" id="CHEBI:15378"/>
        <dbReference type="ChEBI" id="CHEBI:57856"/>
        <dbReference type="ChEBI" id="CHEBI:59789"/>
        <dbReference type="ChEBI" id="CHEBI:65314"/>
        <dbReference type="ChEBI" id="CHEBI:74486"/>
        <dbReference type="EC" id="2.1.1.177"/>
    </reaction>
</comment>
<evidence type="ECO:0000313" key="8">
    <source>
        <dbReference type="Proteomes" id="UP000292424"/>
    </source>
</evidence>
<dbReference type="Proteomes" id="UP000292424">
    <property type="component" value="Chromosome"/>
</dbReference>
<dbReference type="Pfam" id="PF02590">
    <property type="entry name" value="SPOUT_MTase"/>
    <property type="match status" value="1"/>
</dbReference>
<comment type="function">
    <text evidence="5">Specifically methylates the pseudouridine at position 1915 (m3Psi1915) in 23S rRNA.</text>
</comment>
<dbReference type="InterPro" id="IPR029026">
    <property type="entry name" value="tRNA_m1G_MTases_N"/>
</dbReference>
<evidence type="ECO:0000256" key="2">
    <source>
        <dbReference type="ARBA" id="ARBA00022679"/>
    </source>
</evidence>
<feature type="binding site" evidence="5">
    <location>
        <begin position="124"/>
        <end position="129"/>
    </location>
    <ligand>
        <name>S-adenosyl-L-methionine</name>
        <dbReference type="ChEBI" id="CHEBI:59789"/>
    </ligand>
</feature>
<comment type="similarity">
    <text evidence="4 5">Belongs to the RNA methyltransferase RlmH family.</text>
</comment>
<dbReference type="PANTHER" id="PTHR33603:SF1">
    <property type="entry name" value="RIBOSOMAL RNA LARGE SUBUNIT METHYLTRANSFERASE H"/>
    <property type="match status" value="1"/>
</dbReference>
<accession>A0A5P2FWQ6</accession>
<keyword evidence="2 5" id="KW-0808">Transferase</keyword>
<sequence>MKLQFWSIGKAHESYVKAGIEDFTKRANNYYSTDWKIIASVKKAASLSENELKKAEAKILLQELQKEDVLVLLDERGRMLSSPKLAELIERFANQSAKRVIFLIGGAFGVDDSVFSRANFVWSLSELVFPHMLVRLILSEQLYRACTIIKGEKYHHI</sequence>
<organism evidence="7 8">
    <name type="scientific">Rhizosphaericola mali</name>
    <dbReference type="NCBI Taxonomy" id="2545455"/>
    <lineage>
        <taxon>Bacteria</taxon>
        <taxon>Pseudomonadati</taxon>
        <taxon>Bacteroidota</taxon>
        <taxon>Chitinophagia</taxon>
        <taxon>Chitinophagales</taxon>
        <taxon>Chitinophagaceae</taxon>
        <taxon>Rhizosphaericola</taxon>
    </lineage>
</organism>
<evidence type="ECO:0000256" key="6">
    <source>
        <dbReference type="SAM" id="Coils"/>
    </source>
</evidence>
<keyword evidence="6" id="KW-0175">Coiled coil</keyword>
<feature type="binding site" evidence="5">
    <location>
        <position position="105"/>
    </location>
    <ligand>
        <name>S-adenosyl-L-methionine</name>
        <dbReference type="ChEBI" id="CHEBI:59789"/>
    </ligand>
</feature>
<dbReference type="GO" id="GO:0005737">
    <property type="term" value="C:cytoplasm"/>
    <property type="evidence" value="ECO:0007669"/>
    <property type="project" value="UniProtKB-SubCell"/>
</dbReference>
<dbReference type="AlphaFoldDB" id="A0A5P2FWQ6"/>
<evidence type="ECO:0000313" key="7">
    <source>
        <dbReference type="EMBL" id="QES87337.1"/>
    </source>
</evidence>
<feature type="coiled-coil region" evidence="6">
    <location>
        <begin position="38"/>
        <end position="67"/>
    </location>
</feature>
<reference evidence="7 8" key="1">
    <citation type="submission" date="2019-09" db="EMBL/GenBank/DDBJ databases">
        <title>Complete genome sequence of Arachidicoccus sp. B3-10 isolated from apple orchard soil.</title>
        <authorList>
            <person name="Kim H.S."/>
            <person name="Han K.-I."/>
            <person name="Suh M.K."/>
            <person name="Lee K.C."/>
            <person name="Eom M.K."/>
            <person name="Kim J.-S."/>
            <person name="Kang S.W."/>
            <person name="Sin Y."/>
            <person name="Lee J.-S."/>
        </authorList>
    </citation>
    <scope>NUCLEOTIDE SEQUENCE [LARGE SCALE GENOMIC DNA]</scope>
    <source>
        <strain evidence="7 8">B3-10</strain>
    </source>
</reference>
<keyword evidence="1 5" id="KW-0489">Methyltransferase</keyword>
<dbReference type="HAMAP" id="MF_00658">
    <property type="entry name" value="23SrRNA_methyltr_H"/>
    <property type="match status" value="1"/>
</dbReference>
<keyword evidence="8" id="KW-1185">Reference proteome</keyword>
<dbReference type="PANTHER" id="PTHR33603">
    <property type="entry name" value="METHYLTRANSFERASE"/>
    <property type="match status" value="1"/>
</dbReference>
<name>A0A5P2FWQ6_9BACT</name>
<dbReference type="SUPFAM" id="SSF75217">
    <property type="entry name" value="alpha/beta knot"/>
    <property type="match status" value="1"/>
</dbReference>
<dbReference type="InterPro" id="IPR029028">
    <property type="entry name" value="Alpha/beta_knot_MTases"/>
</dbReference>
<keyword evidence="3 5" id="KW-0949">S-adenosyl-L-methionine</keyword>